<proteinExistence type="inferred from homology"/>
<comment type="similarity">
    <text evidence="2">Belongs to the oxygen-dependent FAD-linked oxidoreductase family.</text>
</comment>
<keyword evidence="4" id="KW-0274">FAD</keyword>
<dbReference type="Pfam" id="PF00296">
    <property type="entry name" value="Bac_luciferase"/>
    <property type="match status" value="1"/>
</dbReference>
<dbReference type="CDD" id="cd01097">
    <property type="entry name" value="Tetrahydromethanopterin_reductase"/>
    <property type="match status" value="1"/>
</dbReference>
<name>A0ABW5QPR4_9HYPH</name>
<accession>A0ABW5QPR4</accession>
<dbReference type="PROSITE" id="PS51387">
    <property type="entry name" value="FAD_PCMH"/>
    <property type="match status" value="1"/>
</dbReference>
<evidence type="ECO:0000256" key="5">
    <source>
        <dbReference type="ARBA" id="ARBA00023002"/>
    </source>
</evidence>
<dbReference type="InterPro" id="IPR016169">
    <property type="entry name" value="FAD-bd_PCMH_sub2"/>
</dbReference>
<gene>
    <name evidence="7" type="ORF">ACFSX5_17100</name>
</gene>
<evidence type="ECO:0000256" key="4">
    <source>
        <dbReference type="ARBA" id="ARBA00022827"/>
    </source>
</evidence>
<keyword evidence="8" id="KW-1185">Reference proteome</keyword>
<dbReference type="PANTHER" id="PTHR42973">
    <property type="entry name" value="BINDING OXIDOREDUCTASE, PUTATIVE (AFU_ORTHOLOGUE AFUA_1G17690)-RELATED"/>
    <property type="match status" value="1"/>
</dbReference>
<comment type="cofactor">
    <cofactor evidence="1">
        <name>FAD</name>
        <dbReference type="ChEBI" id="CHEBI:57692"/>
    </cofactor>
</comment>
<dbReference type="Gene3D" id="3.30.43.10">
    <property type="entry name" value="Uridine Diphospho-n-acetylenolpyruvylglucosamine Reductase, domain 2"/>
    <property type="match status" value="1"/>
</dbReference>
<dbReference type="SUPFAM" id="SSF51679">
    <property type="entry name" value="Bacterial luciferase-like"/>
    <property type="match status" value="1"/>
</dbReference>
<sequence>MTDYGHELRFGTFITPQARQADDVVALAQLSEAVGLDLVTFQDHPYQSNFLDTWTLLSFVAARTERVKLAGNVLNLPLRPPAVLARAAASLDLLSHGRFELGLGSGAFWEGIEAMGGTKLTPGEAVEALEEAIEIIREIWDAGAPGGVRVDGKHHKAVGARRGPLPQHRIDIWLGAYKPRMLRLVGRKADGWLPSMSYIKEPTIAESNAIIDEAAEKAGRSPREIRRLLNLLGSRLTDAEDARLLAEQVAALTLEHGFSTFILPADAPELIETFGKEVAPRVREKVASGRVAAGTSTGAVRSAAALTLRAPGIDYDHVPPALAEVAIEPSDHAYPQHRSTYIHRGQPGLVLRPRNAAEVAEAVTFAAAQQVPMAVRSGGHGISGRATNDGGIVIDVGQLNSVELLDPVTARFRVGPGARWGEVAAALAPHGLGMSSGDYGDVGVGGLATAGGIGWISRQHGLTIDHVVAAEVVLADGRQLRADAENNSDLFWALRGAGGNFGVVTALELEAYPVSNVVFAQITYDLNDAELVIPRWAETVIAAPRALTSFLTMVPARSGNPAFGQAMIVINDPDPSVAEPMLQPFLDVGPVLGSRAYVMPYSGLIQSHFSGHDGVDGLVSHSGLLTTVTPEIARGMSDILKAKATDMMQLRAVGGAVNDVAPDATAYAHRHQNFCLNAGGSGSTAKRLESLWPALEAHLDGLYLNFETGTERSHLERAFPGKTLERLRVLKAEYDPKGLFNSNFPIPPAKAVAAAE</sequence>
<dbReference type="InterPro" id="IPR006093">
    <property type="entry name" value="Oxy_OxRdtase_FAD_BS"/>
</dbReference>
<feature type="domain" description="FAD-binding PCMH-type" evidence="6">
    <location>
        <begin position="343"/>
        <end position="514"/>
    </location>
</feature>
<dbReference type="InterPro" id="IPR006094">
    <property type="entry name" value="Oxid_FAD_bind_N"/>
</dbReference>
<dbReference type="PANTHER" id="PTHR42973:SF39">
    <property type="entry name" value="FAD-BINDING PCMH-TYPE DOMAIN-CONTAINING PROTEIN"/>
    <property type="match status" value="1"/>
</dbReference>
<dbReference type="InterPro" id="IPR050416">
    <property type="entry name" value="FAD-linked_Oxidoreductase"/>
</dbReference>
<dbReference type="InterPro" id="IPR016166">
    <property type="entry name" value="FAD-bd_PCMH"/>
</dbReference>
<evidence type="ECO:0000256" key="3">
    <source>
        <dbReference type="ARBA" id="ARBA00022630"/>
    </source>
</evidence>
<dbReference type="InterPro" id="IPR011251">
    <property type="entry name" value="Luciferase-like_dom"/>
</dbReference>
<dbReference type="InterPro" id="IPR036318">
    <property type="entry name" value="FAD-bd_PCMH-like_sf"/>
</dbReference>
<organism evidence="7 8">
    <name type="scientific">Devosia albogilva</name>
    <dbReference type="NCBI Taxonomy" id="429726"/>
    <lineage>
        <taxon>Bacteria</taxon>
        <taxon>Pseudomonadati</taxon>
        <taxon>Pseudomonadota</taxon>
        <taxon>Alphaproteobacteria</taxon>
        <taxon>Hyphomicrobiales</taxon>
        <taxon>Devosiaceae</taxon>
        <taxon>Devosia</taxon>
    </lineage>
</organism>
<keyword evidence="3" id="KW-0285">Flavoprotein</keyword>
<evidence type="ECO:0000313" key="8">
    <source>
        <dbReference type="Proteomes" id="UP001597521"/>
    </source>
</evidence>
<evidence type="ECO:0000313" key="7">
    <source>
        <dbReference type="EMBL" id="MFD2649506.1"/>
    </source>
</evidence>
<dbReference type="RefSeq" id="WP_386835064.1">
    <property type="nucleotide sequence ID" value="NZ_JBHUNP010000001.1"/>
</dbReference>
<dbReference type="InterPro" id="IPR012951">
    <property type="entry name" value="BBE"/>
</dbReference>
<dbReference type="Gene3D" id="3.20.20.30">
    <property type="entry name" value="Luciferase-like domain"/>
    <property type="match status" value="1"/>
</dbReference>
<comment type="caution">
    <text evidence="7">The sequence shown here is derived from an EMBL/GenBank/DDBJ whole genome shotgun (WGS) entry which is preliminary data.</text>
</comment>
<evidence type="ECO:0000256" key="2">
    <source>
        <dbReference type="ARBA" id="ARBA00005466"/>
    </source>
</evidence>
<keyword evidence="5" id="KW-0560">Oxidoreductase</keyword>
<reference evidence="8" key="1">
    <citation type="journal article" date="2019" name="Int. J. Syst. Evol. Microbiol.">
        <title>The Global Catalogue of Microorganisms (GCM) 10K type strain sequencing project: providing services to taxonomists for standard genome sequencing and annotation.</title>
        <authorList>
            <consortium name="The Broad Institute Genomics Platform"/>
            <consortium name="The Broad Institute Genome Sequencing Center for Infectious Disease"/>
            <person name="Wu L."/>
            <person name="Ma J."/>
        </authorList>
    </citation>
    <scope>NUCLEOTIDE SEQUENCE [LARGE SCALE GENOMIC DNA]</scope>
    <source>
        <strain evidence="8">CCM 7427</strain>
    </source>
</reference>
<dbReference type="Gene3D" id="3.30.465.10">
    <property type="match status" value="1"/>
</dbReference>
<dbReference type="Gene3D" id="3.40.462.20">
    <property type="match status" value="1"/>
</dbReference>
<dbReference type="InterPro" id="IPR016167">
    <property type="entry name" value="FAD-bd_PCMH_sub1"/>
</dbReference>
<evidence type="ECO:0000259" key="6">
    <source>
        <dbReference type="PROSITE" id="PS51387"/>
    </source>
</evidence>
<dbReference type="InterPro" id="IPR036661">
    <property type="entry name" value="Luciferase-like_sf"/>
</dbReference>
<dbReference type="Proteomes" id="UP001597521">
    <property type="component" value="Unassembled WGS sequence"/>
</dbReference>
<evidence type="ECO:0000256" key="1">
    <source>
        <dbReference type="ARBA" id="ARBA00001974"/>
    </source>
</evidence>
<dbReference type="SUPFAM" id="SSF56176">
    <property type="entry name" value="FAD-binding/transporter-associated domain-like"/>
    <property type="match status" value="1"/>
</dbReference>
<dbReference type="Pfam" id="PF01565">
    <property type="entry name" value="FAD_binding_4"/>
    <property type="match status" value="1"/>
</dbReference>
<protein>
    <submittedName>
        <fullName evidence="7">LLM class flavin-dependent oxidoreductase</fullName>
    </submittedName>
</protein>
<dbReference type="PROSITE" id="PS00862">
    <property type="entry name" value="OX2_COVAL_FAD"/>
    <property type="match status" value="1"/>
</dbReference>
<dbReference type="Pfam" id="PF08031">
    <property type="entry name" value="BBE"/>
    <property type="match status" value="1"/>
</dbReference>
<dbReference type="EMBL" id="JBHUNP010000001">
    <property type="protein sequence ID" value="MFD2649506.1"/>
    <property type="molecule type" value="Genomic_DNA"/>
</dbReference>